<feature type="domain" description="Protein kinase" evidence="8">
    <location>
        <begin position="13"/>
        <end position="274"/>
    </location>
</feature>
<evidence type="ECO:0000256" key="2">
    <source>
        <dbReference type="ARBA" id="ARBA00022527"/>
    </source>
</evidence>
<evidence type="ECO:0000256" key="7">
    <source>
        <dbReference type="SAM" id="MobiDB-lite"/>
    </source>
</evidence>
<keyword evidence="4" id="KW-0547">Nucleotide-binding</keyword>
<sequence>MVALTPGTEFAGYRIERRLGAGGMGTVYLARHPRLPRRDAVKVLDADIAADAAARARFLREAESAARLDHPNIVSVHDRGFEQGHFWIAMQYVDGSDVARLIDQRRVSPRWAIEILAAAAAGLDEAHRHGLVHRDVKPANLLISAGDNRVLVADFGIAHSTGAGSALTEAGVVLASLPYAAPEQIEGGRIDHRVDVYALGCTLYQMLTGRTPFPRASAAAVMYAHLTEPPPRVSELDPALPAELDRVIAAALAKDPRDRYGSCGELAAAADAALRGGPAPIPIRASRPSRSSRRRAGLLAGAAVLAVAVTAAAGVQLSRGGDGGPDSSSAPRSTGPATTTTAAAPWGAYQFVVDTFPKLLPALPQDTGYAAVSCRAVDGDLLQAPLSTPVPVNRMSCQGRNDPLEFFLVACNSDRSPMPAPTGFSSHTIESRQPWTRASGGGALVASHRTEPMPDLSSGRLSLTFDGERAFCVIDAYGGALGQELIDGWWKDAPV</sequence>
<keyword evidence="2 9" id="KW-0723">Serine/threonine-protein kinase</keyword>
<evidence type="ECO:0000256" key="4">
    <source>
        <dbReference type="ARBA" id="ARBA00022741"/>
    </source>
</evidence>
<name>A0ABS1MB46_9NOCA</name>
<dbReference type="Gene3D" id="3.30.200.20">
    <property type="entry name" value="Phosphorylase Kinase, domain 1"/>
    <property type="match status" value="1"/>
</dbReference>
<evidence type="ECO:0000256" key="1">
    <source>
        <dbReference type="ARBA" id="ARBA00012513"/>
    </source>
</evidence>
<reference evidence="9 10" key="1">
    <citation type="submission" date="2021-01" db="EMBL/GenBank/DDBJ databases">
        <title>WGS of actinomycetes isolated from Thailand.</title>
        <authorList>
            <person name="Thawai C."/>
        </authorList>
    </citation>
    <scope>NUCLEOTIDE SEQUENCE [LARGE SCALE GENOMIC DNA]</scope>
    <source>
        <strain evidence="9 10">LPG 2</strain>
    </source>
</reference>
<dbReference type="PANTHER" id="PTHR43289">
    <property type="entry name" value="MITOGEN-ACTIVATED PROTEIN KINASE KINASE KINASE 20-RELATED"/>
    <property type="match status" value="1"/>
</dbReference>
<evidence type="ECO:0000313" key="10">
    <source>
        <dbReference type="Proteomes" id="UP000602198"/>
    </source>
</evidence>
<dbReference type="Gene3D" id="1.10.510.10">
    <property type="entry name" value="Transferase(Phosphotransferase) domain 1"/>
    <property type="match status" value="1"/>
</dbReference>
<dbReference type="Pfam" id="PF00069">
    <property type="entry name" value="Pkinase"/>
    <property type="match status" value="1"/>
</dbReference>
<proteinExistence type="predicted"/>
<evidence type="ECO:0000256" key="3">
    <source>
        <dbReference type="ARBA" id="ARBA00022679"/>
    </source>
</evidence>
<accession>A0ABS1MB46</accession>
<dbReference type="CDD" id="cd14014">
    <property type="entry name" value="STKc_PknB_like"/>
    <property type="match status" value="1"/>
</dbReference>
<dbReference type="Proteomes" id="UP000602198">
    <property type="component" value="Unassembled WGS sequence"/>
</dbReference>
<dbReference type="EC" id="2.7.11.1" evidence="1"/>
<protein>
    <recommendedName>
        <fullName evidence="1">non-specific serine/threonine protein kinase</fullName>
        <ecNumber evidence="1">2.7.11.1</ecNumber>
    </recommendedName>
</protein>
<keyword evidence="3" id="KW-0808">Transferase</keyword>
<dbReference type="RefSeq" id="WP_201951876.1">
    <property type="nucleotide sequence ID" value="NZ_JAERRJ010000010.1"/>
</dbReference>
<dbReference type="InterPro" id="IPR000719">
    <property type="entry name" value="Prot_kinase_dom"/>
</dbReference>
<dbReference type="PANTHER" id="PTHR43289:SF6">
    <property type="entry name" value="SERINE_THREONINE-PROTEIN KINASE NEKL-3"/>
    <property type="match status" value="1"/>
</dbReference>
<comment type="caution">
    <text evidence="9">The sequence shown here is derived from an EMBL/GenBank/DDBJ whole genome shotgun (WGS) entry which is preliminary data.</text>
</comment>
<organism evidence="9 10">
    <name type="scientific">Nocardia acididurans</name>
    <dbReference type="NCBI Taxonomy" id="2802282"/>
    <lineage>
        <taxon>Bacteria</taxon>
        <taxon>Bacillati</taxon>
        <taxon>Actinomycetota</taxon>
        <taxon>Actinomycetes</taxon>
        <taxon>Mycobacteriales</taxon>
        <taxon>Nocardiaceae</taxon>
        <taxon>Nocardia</taxon>
    </lineage>
</organism>
<dbReference type="EMBL" id="JAERRJ010000010">
    <property type="protein sequence ID" value="MBL1077837.1"/>
    <property type="molecule type" value="Genomic_DNA"/>
</dbReference>
<evidence type="ECO:0000256" key="6">
    <source>
        <dbReference type="ARBA" id="ARBA00022840"/>
    </source>
</evidence>
<dbReference type="PROSITE" id="PS00108">
    <property type="entry name" value="PROTEIN_KINASE_ST"/>
    <property type="match status" value="1"/>
</dbReference>
<evidence type="ECO:0000313" key="9">
    <source>
        <dbReference type="EMBL" id="MBL1077837.1"/>
    </source>
</evidence>
<dbReference type="InterPro" id="IPR008271">
    <property type="entry name" value="Ser/Thr_kinase_AS"/>
</dbReference>
<dbReference type="SUPFAM" id="SSF56112">
    <property type="entry name" value="Protein kinase-like (PK-like)"/>
    <property type="match status" value="1"/>
</dbReference>
<feature type="region of interest" description="Disordered" evidence="7">
    <location>
        <begin position="317"/>
        <end position="341"/>
    </location>
</feature>
<keyword evidence="6" id="KW-0067">ATP-binding</keyword>
<keyword evidence="10" id="KW-1185">Reference proteome</keyword>
<dbReference type="InterPro" id="IPR011009">
    <property type="entry name" value="Kinase-like_dom_sf"/>
</dbReference>
<dbReference type="GO" id="GO:0004674">
    <property type="term" value="F:protein serine/threonine kinase activity"/>
    <property type="evidence" value="ECO:0007669"/>
    <property type="project" value="UniProtKB-KW"/>
</dbReference>
<evidence type="ECO:0000259" key="8">
    <source>
        <dbReference type="PROSITE" id="PS50011"/>
    </source>
</evidence>
<evidence type="ECO:0000256" key="5">
    <source>
        <dbReference type="ARBA" id="ARBA00022777"/>
    </source>
</evidence>
<dbReference type="SMART" id="SM00220">
    <property type="entry name" value="S_TKc"/>
    <property type="match status" value="1"/>
</dbReference>
<gene>
    <name evidence="9" type="ORF">JK358_25875</name>
</gene>
<dbReference type="PROSITE" id="PS50011">
    <property type="entry name" value="PROTEIN_KINASE_DOM"/>
    <property type="match status" value="1"/>
</dbReference>
<keyword evidence="5 9" id="KW-0418">Kinase</keyword>